<evidence type="ECO:0000313" key="2">
    <source>
        <dbReference type="EMBL" id="CAI6371908.1"/>
    </source>
</evidence>
<protein>
    <recommendedName>
        <fullName evidence="1">MULE transposase domain-containing protein</fullName>
    </recommendedName>
</protein>
<dbReference type="AlphaFoldDB" id="A0AAV0XUQ7"/>
<evidence type="ECO:0000313" key="3">
    <source>
        <dbReference type="Proteomes" id="UP001160148"/>
    </source>
</evidence>
<sequence>MFATDYGPSLLAEAQTWFVDGNFGLAPNFFTQLYVVRVQKDSVFITAIYCILERKTQSTYKHIFRVIMEECKKRDLYPDPLNFNLDFELAVINAAKLIFGNDINIRGCFYHLCQSTYRKVQELGLSNRYQEDEGFRLFCAMIDS</sequence>
<feature type="domain" description="MULE transposase" evidence="1">
    <location>
        <begin position="18"/>
        <end position="114"/>
    </location>
</feature>
<comment type="caution">
    <text evidence="2">The sequence shown here is derived from an EMBL/GenBank/DDBJ whole genome shotgun (WGS) entry which is preliminary data.</text>
</comment>
<dbReference type="Pfam" id="PF10551">
    <property type="entry name" value="MULE"/>
    <property type="match status" value="1"/>
</dbReference>
<gene>
    <name evidence="2" type="ORF">MEUPH1_LOCUS25852</name>
</gene>
<dbReference type="PANTHER" id="PTHR47160:SF8">
    <property type="entry name" value="MULE TRANSPOSASE DOMAIN-CONTAINING PROTEIN"/>
    <property type="match status" value="1"/>
</dbReference>
<dbReference type="EMBL" id="CARXXK010001016">
    <property type="protein sequence ID" value="CAI6371908.1"/>
    <property type="molecule type" value="Genomic_DNA"/>
</dbReference>
<evidence type="ECO:0000259" key="1">
    <source>
        <dbReference type="Pfam" id="PF10551"/>
    </source>
</evidence>
<name>A0AAV0XUQ7_9HEMI</name>
<reference evidence="2 3" key="1">
    <citation type="submission" date="2023-01" db="EMBL/GenBank/DDBJ databases">
        <authorList>
            <person name="Whitehead M."/>
        </authorList>
    </citation>
    <scope>NUCLEOTIDE SEQUENCE [LARGE SCALE GENOMIC DNA]</scope>
</reference>
<organism evidence="2 3">
    <name type="scientific">Macrosiphum euphorbiae</name>
    <name type="common">potato aphid</name>
    <dbReference type="NCBI Taxonomy" id="13131"/>
    <lineage>
        <taxon>Eukaryota</taxon>
        <taxon>Metazoa</taxon>
        <taxon>Ecdysozoa</taxon>
        <taxon>Arthropoda</taxon>
        <taxon>Hexapoda</taxon>
        <taxon>Insecta</taxon>
        <taxon>Pterygota</taxon>
        <taxon>Neoptera</taxon>
        <taxon>Paraneoptera</taxon>
        <taxon>Hemiptera</taxon>
        <taxon>Sternorrhyncha</taxon>
        <taxon>Aphidomorpha</taxon>
        <taxon>Aphidoidea</taxon>
        <taxon>Aphididae</taxon>
        <taxon>Macrosiphini</taxon>
        <taxon>Macrosiphum</taxon>
    </lineage>
</organism>
<dbReference type="PANTHER" id="PTHR47160">
    <property type="entry name" value="PUTATIVE-RELATED"/>
    <property type="match status" value="1"/>
</dbReference>
<proteinExistence type="predicted"/>
<dbReference type="InterPro" id="IPR018289">
    <property type="entry name" value="MULE_transposase_dom"/>
</dbReference>
<keyword evidence="3" id="KW-1185">Reference proteome</keyword>
<accession>A0AAV0XUQ7</accession>
<dbReference type="Proteomes" id="UP001160148">
    <property type="component" value="Unassembled WGS sequence"/>
</dbReference>